<evidence type="ECO:0000313" key="4">
    <source>
        <dbReference type="Proteomes" id="UP000285757"/>
    </source>
</evidence>
<comment type="caution">
    <text evidence="3">The sequence shown here is derived from an EMBL/GenBank/DDBJ whole genome shotgun (WGS) entry which is preliminary data.</text>
</comment>
<gene>
    <name evidence="3" type="ORF">BK671_14615</name>
</gene>
<dbReference type="AlphaFoldDB" id="A0A423LFX7"/>
<keyword evidence="1" id="KW-0732">Signal</keyword>
<dbReference type="GO" id="GO:0022857">
    <property type="term" value="F:transmembrane transporter activity"/>
    <property type="evidence" value="ECO:0007669"/>
    <property type="project" value="InterPro"/>
</dbReference>
<evidence type="ECO:0000259" key="2">
    <source>
        <dbReference type="Pfam" id="PF04069"/>
    </source>
</evidence>
<dbReference type="CDD" id="cd13638">
    <property type="entry name" value="PBP2_EcProx_like"/>
    <property type="match status" value="1"/>
</dbReference>
<dbReference type="Pfam" id="PF04069">
    <property type="entry name" value="OpuAC"/>
    <property type="match status" value="1"/>
</dbReference>
<dbReference type="InterPro" id="IPR007210">
    <property type="entry name" value="ABC_Gly_betaine_transp_sub-bd"/>
</dbReference>
<accession>A0A423LFX7</accession>
<feature type="chain" id="PRO_5019090075" evidence="1">
    <location>
        <begin position="26"/>
        <end position="332"/>
    </location>
</feature>
<dbReference type="EMBL" id="MOBU01000010">
    <property type="protein sequence ID" value="RON67206.1"/>
    <property type="molecule type" value="Genomic_DNA"/>
</dbReference>
<feature type="domain" description="ABC-type glycine betaine transport system substrate-binding" evidence="2">
    <location>
        <begin position="48"/>
        <end position="312"/>
    </location>
</feature>
<feature type="signal peptide" evidence="1">
    <location>
        <begin position="1"/>
        <end position="25"/>
    </location>
</feature>
<evidence type="ECO:0000256" key="1">
    <source>
        <dbReference type="SAM" id="SignalP"/>
    </source>
</evidence>
<dbReference type="Proteomes" id="UP000285757">
    <property type="component" value="Unassembled WGS sequence"/>
</dbReference>
<dbReference type="RefSeq" id="WP_123532831.1">
    <property type="nucleotide sequence ID" value="NZ_MOBU01000010.1"/>
</dbReference>
<proteinExistence type="predicted"/>
<evidence type="ECO:0000313" key="3">
    <source>
        <dbReference type="EMBL" id="RON67206.1"/>
    </source>
</evidence>
<dbReference type="SUPFAM" id="SSF53850">
    <property type="entry name" value="Periplasmic binding protein-like II"/>
    <property type="match status" value="1"/>
</dbReference>
<dbReference type="PROSITE" id="PS51257">
    <property type="entry name" value="PROKAR_LIPOPROTEIN"/>
    <property type="match status" value="1"/>
</dbReference>
<reference evidence="3 4" key="1">
    <citation type="submission" date="2016-10" db="EMBL/GenBank/DDBJ databases">
        <title>Comparative genome analysis of multiple Pseudomonas spp. focuses on biocontrol and plant growth promoting traits.</title>
        <authorList>
            <person name="Tao X.-Y."/>
            <person name="Taylor C.G."/>
        </authorList>
    </citation>
    <scope>NUCLEOTIDE SEQUENCE [LARGE SCALE GENOMIC DNA]</scope>
    <source>
        <strain evidence="3 4">24D3</strain>
    </source>
</reference>
<sequence>MKCHEISKLLLTVSLFTAISCTSFAGVALEMLPGKGIVVTPVKSTDQGVSFQNQLVVHGLKDLGYEVKEAKEVEYATAHIAIANGDATFLAGSWEPLHSDFYEKSGGDAKLVRAGSLSANALQGYLIDKKTADQYKITNILQLKDPSIARLFDTDGDGKADLTGCTPGWACEKIIENLLNTTGLRTTVTQKTGAYSALMADVIARYKEGKPILYYTWTPYYVSALLVPDKDVVWLEVPSPAGEQQPAGKYYGYAVNTQHVVANKAFVEANPAAGKFFELVTIDVNDINAQNNRLFRGEKTPADIERHVDLWIKAHQKTYDGWLAAARAAGEK</sequence>
<protein>
    <submittedName>
        <fullName evidence="3">Glycine betaine ABC transporter substrate-binding protein</fullName>
    </submittedName>
</protein>
<dbReference type="GO" id="GO:0043190">
    <property type="term" value="C:ATP-binding cassette (ABC) transporter complex"/>
    <property type="evidence" value="ECO:0007669"/>
    <property type="project" value="InterPro"/>
</dbReference>
<dbReference type="NCBIfam" id="NF008334">
    <property type="entry name" value="PRK11119.1"/>
    <property type="match status" value="1"/>
</dbReference>
<dbReference type="Gene3D" id="3.40.190.10">
    <property type="entry name" value="Periplasmic binding protein-like II"/>
    <property type="match status" value="1"/>
</dbReference>
<dbReference type="Gene3D" id="3.40.190.100">
    <property type="entry name" value="Glycine betaine-binding periplasmic protein, domain 2"/>
    <property type="match status" value="1"/>
</dbReference>
<organism evidence="3 4">
    <name type="scientific">Pseudomonas fluorescens</name>
    <dbReference type="NCBI Taxonomy" id="294"/>
    <lineage>
        <taxon>Bacteria</taxon>
        <taxon>Pseudomonadati</taxon>
        <taxon>Pseudomonadota</taxon>
        <taxon>Gammaproteobacteria</taxon>
        <taxon>Pseudomonadales</taxon>
        <taxon>Pseudomonadaceae</taxon>
        <taxon>Pseudomonas</taxon>
    </lineage>
</organism>
<name>A0A423LFX7_PSEFL</name>